<feature type="compositionally biased region" description="Polar residues" evidence="6">
    <location>
        <begin position="672"/>
        <end position="681"/>
    </location>
</feature>
<evidence type="ECO:0000256" key="2">
    <source>
        <dbReference type="ARBA" id="ARBA00006692"/>
    </source>
</evidence>
<feature type="region of interest" description="Disordered" evidence="6">
    <location>
        <begin position="640"/>
        <end position="681"/>
    </location>
</feature>
<comment type="similarity">
    <text evidence="2">Belongs to the protein kinase superfamily. CAMK Ser/Thr protein kinase family.</text>
</comment>
<dbReference type="GO" id="GO:0005737">
    <property type="term" value="C:cytoplasm"/>
    <property type="evidence" value="ECO:0007669"/>
    <property type="project" value="UniProtKB-SubCell"/>
</dbReference>
<dbReference type="InterPro" id="IPR003599">
    <property type="entry name" value="Ig_sub"/>
</dbReference>
<evidence type="ECO:0000313" key="8">
    <source>
        <dbReference type="EMBL" id="KAF3843801.1"/>
    </source>
</evidence>
<dbReference type="FunFam" id="2.60.40.10:FF:000080">
    <property type="entry name" value="Myosin light chain kinase, smooth muscle"/>
    <property type="match status" value="1"/>
</dbReference>
<evidence type="ECO:0000256" key="3">
    <source>
        <dbReference type="ARBA" id="ARBA00022490"/>
    </source>
</evidence>
<keyword evidence="9" id="KW-1185">Reference proteome</keyword>
<dbReference type="SMART" id="SM00409">
    <property type="entry name" value="IG"/>
    <property type="match status" value="3"/>
</dbReference>
<keyword evidence="3" id="KW-0963">Cytoplasm</keyword>
<feature type="compositionally biased region" description="Basic and acidic residues" evidence="6">
    <location>
        <begin position="575"/>
        <end position="591"/>
    </location>
</feature>
<comment type="caution">
    <text evidence="8">The sequence shown here is derived from an EMBL/GenBank/DDBJ whole genome shotgun (WGS) entry which is preliminary data.</text>
</comment>
<reference evidence="8 9" key="1">
    <citation type="submission" date="2020-03" db="EMBL/GenBank/DDBJ databases">
        <title>Dissostichus mawsoni Genome sequencing and assembly.</title>
        <authorList>
            <person name="Park H."/>
        </authorList>
    </citation>
    <scope>NUCLEOTIDE SEQUENCE [LARGE SCALE GENOMIC DNA]</scope>
    <source>
        <strain evidence="8">DM0001</strain>
        <tissue evidence="8">Muscle</tissue>
    </source>
</reference>
<dbReference type="InterPro" id="IPR007110">
    <property type="entry name" value="Ig-like_dom"/>
</dbReference>
<dbReference type="FunFam" id="2.60.40.10:FF:000147">
    <property type="entry name" value="Myosin light chain kinase"/>
    <property type="match status" value="1"/>
</dbReference>
<comment type="subcellular location">
    <subcellularLocation>
        <location evidence="1">Cytoplasm</location>
    </subcellularLocation>
</comment>
<evidence type="ECO:0000256" key="4">
    <source>
        <dbReference type="ARBA" id="ARBA00022737"/>
    </source>
</evidence>
<keyword evidence="5" id="KW-0393">Immunoglobulin domain</keyword>
<dbReference type="OrthoDB" id="5969272at2759"/>
<dbReference type="Gene3D" id="2.60.40.10">
    <property type="entry name" value="Immunoglobulins"/>
    <property type="match status" value="3"/>
</dbReference>
<dbReference type="EMBL" id="JAAKFY010000018">
    <property type="protein sequence ID" value="KAF3843801.1"/>
    <property type="molecule type" value="Genomic_DNA"/>
</dbReference>
<dbReference type="InterPro" id="IPR036179">
    <property type="entry name" value="Ig-like_dom_sf"/>
</dbReference>
<evidence type="ECO:0000256" key="5">
    <source>
        <dbReference type="ARBA" id="ARBA00023319"/>
    </source>
</evidence>
<evidence type="ECO:0000256" key="6">
    <source>
        <dbReference type="SAM" id="MobiDB-lite"/>
    </source>
</evidence>
<proteinExistence type="inferred from homology"/>
<dbReference type="AlphaFoldDB" id="A0A7J5Y426"/>
<accession>A0A7J5Y426</accession>
<dbReference type="InterPro" id="IPR013098">
    <property type="entry name" value="Ig_I-set"/>
</dbReference>
<keyword evidence="4" id="KW-0677">Repeat</keyword>
<sequence length="681" mass="75639">MNLRVNLPEPPQIQRHMELSLWRREAGPVLRSGERGPGSAGVLVQELQALSAGFKCKFLHDGAEHSLLLIEVFPEDAAVYHCEAKNEYGAASSTAALHVEVSEVVSPDSAATVAPPVVMSPISSTSAREGEPARFQCRVRGDDVKISWFHGQKEIKQSDFFRMSQFDDSCQLEISRVYPEDEGNYSLRATNAAGTVSCSAALSLDAPPPHQPLSVKKPTLGHKPVFLQPISSCSVPHGEVARFHACVSGTPRPEISWFHNGSPVQPTKNVVFHFDEATHTAMLLIVDAFPEHAGAYTCSAANTAGEVVCTATLTVTTAQEEEVTHVREQIEAKIEQEVKELFYHKEGTQQSGSELTATRQLRGAFSDTEDFPDQGLVSANRCSSRTSSISSWTENIKPSFTKKLKFQSVLEGEPVELREEQSANYLGFVKRSAQAHESAETMAEQRKERKFRVDLRSERFNDRFSDIYCDRRTGARFSDKFSDRCSDRYSDRFSDTESLHNEVRTKLTTLQKAVKQKKRLSISTMSSSEFESESVASESSYADYVERLRVKPASLPDVQQFNRPFDSGEGPNTSSREKFLSGEASAEDRSTTETGEQYEEEGEGGSLRAHYEKSLDEERMQCEEKLLALRIRKWQQGSMMAEEETFHPETDLPTPCTDAVHGASGAHAHPTGSDTISNCRK</sequence>
<dbReference type="Pfam" id="PF07679">
    <property type="entry name" value="I-set"/>
    <property type="match status" value="3"/>
</dbReference>
<organism evidence="8 9">
    <name type="scientific">Dissostichus mawsoni</name>
    <name type="common">Antarctic cod</name>
    <dbReference type="NCBI Taxonomy" id="36200"/>
    <lineage>
        <taxon>Eukaryota</taxon>
        <taxon>Metazoa</taxon>
        <taxon>Chordata</taxon>
        <taxon>Craniata</taxon>
        <taxon>Vertebrata</taxon>
        <taxon>Euteleostomi</taxon>
        <taxon>Actinopterygii</taxon>
        <taxon>Neopterygii</taxon>
        <taxon>Teleostei</taxon>
        <taxon>Neoteleostei</taxon>
        <taxon>Acanthomorphata</taxon>
        <taxon>Eupercaria</taxon>
        <taxon>Perciformes</taxon>
        <taxon>Notothenioidei</taxon>
        <taxon>Nototheniidae</taxon>
        <taxon>Dissostichus</taxon>
    </lineage>
</organism>
<feature type="region of interest" description="Disordered" evidence="6">
    <location>
        <begin position="558"/>
        <end position="608"/>
    </location>
</feature>
<dbReference type="PROSITE" id="PS50835">
    <property type="entry name" value="IG_LIKE"/>
    <property type="match status" value="2"/>
</dbReference>
<dbReference type="SUPFAM" id="SSF48726">
    <property type="entry name" value="Immunoglobulin"/>
    <property type="match status" value="3"/>
</dbReference>
<dbReference type="SMART" id="SM00408">
    <property type="entry name" value="IGc2"/>
    <property type="match status" value="2"/>
</dbReference>
<gene>
    <name evidence="8" type="ORF">F7725_002650</name>
</gene>
<name>A0A7J5Y426_DISMA</name>
<feature type="domain" description="Ig-like" evidence="7">
    <location>
        <begin position="115"/>
        <end position="203"/>
    </location>
</feature>
<evidence type="ECO:0000313" key="9">
    <source>
        <dbReference type="Proteomes" id="UP000518266"/>
    </source>
</evidence>
<evidence type="ECO:0000256" key="1">
    <source>
        <dbReference type="ARBA" id="ARBA00004496"/>
    </source>
</evidence>
<protein>
    <recommendedName>
        <fullName evidence="7">Ig-like domain-containing protein</fullName>
    </recommendedName>
</protein>
<evidence type="ECO:0000259" key="7">
    <source>
        <dbReference type="PROSITE" id="PS50835"/>
    </source>
</evidence>
<dbReference type="PANTHER" id="PTHR47633">
    <property type="entry name" value="IMMUNOGLOBULIN"/>
    <property type="match status" value="1"/>
</dbReference>
<dbReference type="InterPro" id="IPR013783">
    <property type="entry name" value="Ig-like_fold"/>
</dbReference>
<feature type="domain" description="Ig-like" evidence="7">
    <location>
        <begin position="224"/>
        <end position="314"/>
    </location>
</feature>
<dbReference type="InterPro" id="IPR003598">
    <property type="entry name" value="Ig_sub2"/>
</dbReference>
<dbReference type="Proteomes" id="UP000518266">
    <property type="component" value="Unassembled WGS sequence"/>
</dbReference>